<gene>
    <name evidence="1" type="ORF">SAMN05443377_11325</name>
</gene>
<sequence length="29" mass="3053">MLILVTILFGPVIAALAQPILGHHGTRAE</sequence>
<reference evidence="1 2" key="1">
    <citation type="submission" date="2016-10" db="EMBL/GenBank/DDBJ databases">
        <authorList>
            <person name="de Groot N.N."/>
        </authorList>
    </citation>
    <scope>NUCLEOTIDE SEQUENCE [LARGE SCALE GENOMIC DNA]</scope>
    <source>
        <strain evidence="1 2">DSM 16859</strain>
    </source>
</reference>
<evidence type="ECO:0000313" key="2">
    <source>
        <dbReference type="Proteomes" id="UP000198815"/>
    </source>
</evidence>
<dbReference type="EMBL" id="FOGZ01000013">
    <property type="protein sequence ID" value="SER83815.1"/>
    <property type="molecule type" value="Genomic_DNA"/>
</dbReference>
<organism evidence="1 2">
    <name type="scientific">Propionibacterium cyclohexanicum</name>
    <dbReference type="NCBI Taxonomy" id="64702"/>
    <lineage>
        <taxon>Bacteria</taxon>
        <taxon>Bacillati</taxon>
        <taxon>Actinomycetota</taxon>
        <taxon>Actinomycetes</taxon>
        <taxon>Propionibacteriales</taxon>
        <taxon>Propionibacteriaceae</taxon>
        <taxon>Propionibacterium</taxon>
    </lineage>
</organism>
<protein>
    <submittedName>
        <fullName evidence="1">Uncharacterized protein</fullName>
    </submittedName>
</protein>
<keyword evidence="2" id="KW-1185">Reference proteome</keyword>
<dbReference type="Proteomes" id="UP000198815">
    <property type="component" value="Unassembled WGS sequence"/>
</dbReference>
<evidence type="ECO:0000313" key="1">
    <source>
        <dbReference type="EMBL" id="SER83815.1"/>
    </source>
</evidence>
<proteinExistence type="predicted"/>
<name>A0A1H9SGT0_9ACTN</name>
<dbReference type="AlphaFoldDB" id="A0A1H9SGT0"/>
<accession>A0A1H9SGT0</accession>